<evidence type="ECO:0000313" key="2">
    <source>
        <dbReference type="Proteomes" id="UP000034293"/>
    </source>
</evidence>
<accession>A0A0G0SNP4</accession>
<comment type="caution">
    <text evidence="1">The sequence shown here is derived from an EMBL/GenBank/DDBJ whole genome shotgun (WGS) entry which is preliminary data.</text>
</comment>
<evidence type="ECO:0000313" key="1">
    <source>
        <dbReference type="EMBL" id="KKR64046.1"/>
    </source>
</evidence>
<sequence length="67" mass="8282">MENYNERKLNLLQNIGKLIKVIDDEVDWYIASFREKDPKRRMLARTFFFEKLKERERLAKEAYVRSK</sequence>
<dbReference type="Proteomes" id="UP000034293">
    <property type="component" value="Unassembled WGS sequence"/>
</dbReference>
<reference evidence="1 2" key="1">
    <citation type="journal article" date="2015" name="Nature">
        <title>rRNA introns, odd ribosomes, and small enigmatic genomes across a large radiation of phyla.</title>
        <authorList>
            <person name="Brown C.T."/>
            <person name="Hug L.A."/>
            <person name="Thomas B.C."/>
            <person name="Sharon I."/>
            <person name="Castelle C.J."/>
            <person name="Singh A."/>
            <person name="Wilkins M.J."/>
            <person name="Williams K.H."/>
            <person name="Banfield J.F."/>
        </authorList>
    </citation>
    <scope>NUCLEOTIDE SEQUENCE [LARGE SCALE GENOMIC DNA]</scope>
</reference>
<dbReference type="AlphaFoldDB" id="A0A0G0SNP4"/>
<name>A0A0G0SNP4_9BACT</name>
<protein>
    <submittedName>
        <fullName evidence="1">Uncharacterized protein</fullName>
    </submittedName>
</protein>
<gene>
    <name evidence="1" type="ORF">UU02_C0013G0004</name>
</gene>
<proteinExistence type="predicted"/>
<dbReference type="EMBL" id="LBZA01000013">
    <property type="protein sequence ID" value="KKR64046.1"/>
    <property type="molecule type" value="Genomic_DNA"/>
</dbReference>
<organism evidence="1 2">
    <name type="scientific">Candidatus Woesebacteria bacterium GW2011_GWA1_40_43</name>
    <dbReference type="NCBI Taxonomy" id="1618553"/>
    <lineage>
        <taxon>Bacteria</taxon>
        <taxon>Candidatus Woeseibacteriota</taxon>
    </lineage>
</organism>